<keyword evidence="1" id="KW-0732">Signal</keyword>
<reference evidence="7" key="4">
    <citation type="submission" date="2021-06" db="EMBL/GenBank/DDBJ databases">
        <title>Collection of gut derived symbiotic bacterial strains cultured from healthy donors.</title>
        <authorList>
            <person name="Lin H."/>
            <person name="Littmann E."/>
            <person name="Pamer E.G."/>
        </authorList>
    </citation>
    <scope>NUCLEOTIDE SEQUENCE</scope>
    <source>
        <strain evidence="7">MSK.5.10</strain>
    </source>
</reference>
<protein>
    <submittedName>
        <fullName evidence="5">DUF4249 domain-containing protein</fullName>
    </submittedName>
</protein>
<dbReference type="Pfam" id="PF14054">
    <property type="entry name" value="DUF4249"/>
    <property type="match status" value="1"/>
</dbReference>
<dbReference type="EMBL" id="VVYY01000010">
    <property type="protein sequence ID" value="KAA5397286.1"/>
    <property type="molecule type" value="Genomic_DNA"/>
</dbReference>
<evidence type="ECO:0000313" key="7">
    <source>
        <dbReference type="EMBL" id="MBV3121855.1"/>
    </source>
</evidence>
<dbReference type="PROSITE" id="PS51257">
    <property type="entry name" value="PROKAR_LIPOPROTEIN"/>
    <property type="match status" value="1"/>
</dbReference>
<dbReference type="Proteomes" id="UP000481700">
    <property type="component" value="Unassembled WGS sequence"/>
</dbReference>
<evidence type="ECO:0000313" key="2">
    <source>
        <dbReference type="EMBL" id="GKH79138.1"/>
    </source>
</evidence>
<dbReference type="EMBL" id="BQOB01000001">
    <property type="protein sequence ID" value="GKH79138.1"/>
    <property type="molecule type" value="Genomic_DNA"/>
</dbReference>
<reference evidence="8 10" key="1">
    <citation type="submission" date="2018-08" db="EMBL/GenBank/DDBJ databases">
        <title>A genome reference for cultivated species of the human gut microbiota.</title>
        <authorList>
            <person name="Zou Y."/>
            <person name="Xue W."/>
            <person name="Luo G."/>
        </authorList>
    </citation>
    <scope>NUCLEOTIDE SEQUENCE [LARGE SCALE GENOMIC DNA]</scope>
    <source>
        <strain evidence="8 10">AF14-1AC</strain>
    </source>
</reference>
<feature type="signal peptide" evidence="1">
    <location>
        <begin position="1"/>
        <end position="18"/>
    </location>
</feature>
<feature type="chain" id="PRO_5014216546" evidence="1">
    <location>
        <begin position="19"/>
        <end position="328"/>
    </location>
</feature>
<dbReference type="AlphaFoldDB" id="A0A076IS26"/>
<reference evidence="12 13" key="2">
    <citation type="journal article" date="2019" name="Nat. Med.">
        <title>A library of human gut bacterial isolates paired with longitudinal multiomics data enables mechanistic microbiome research.</title>
        <authorList>
            <person name="Poyet M."/>
            <person name="Groussin M."/>
            <person name="Gibbons S.M."/>
            <person name="Avila-Pacheco J."/>
            <person name="Jiang X."/>
            <person name="Kearney S.M."/>
            <person name="Perrotta A.R."/>
            <person name="Berdy B."/>
            <person name="Zhao S."/>
            <person name="Lieberman T.D."/>
            <person name="Swanson P.K."/>
            <person name="Smith M."/>
            <person name="Roesemann S."/>
            <person name="Alexander J.E."/>
            <person name="Rich S.A."/>
            <person name="Livny J."/>
            <person name="Vlamakis H."/>
            <person name="Clish C."/>
            <person name="Bullock K."/>
            <person name="Deik A."/>
            <person name="Scott J."/>
            <person name="Pierce K.A."/>
            <person name="Xavier R.J."/>
            <person name="Alm E.J."/>
        </authorList>
    </citation>
    <scope>NUCLEOTIDE SEQUENCE [LARGE SCALE GENOMIC DNA]</scope>
    <source>
        <strain evidence="5 14">BIOML-A1</strain>
        <strain evidence="3 15">BIOML-A25</strain>
        <strain evidence="6 13">BIOML-A4</strain>
        <strain evidence="4 12">BIOML-A5</strain>
    </source>
</reference>
<dbReference type="eggNOG" id="ENOG5033MQX">
    <property type="taxonomic scope" value="Bacteria"/>
</dbReference>
<dbReference type="InterPro" id="IPR025345">
    <property type="entry name" value="DUF4249"/>
</dbReference>
<reference evidence="2" key="5">
    <citation type="submission" date="2022-01" db="EMBL/GenBank/DDBJ databases">
        <title>Novel bile acid biosynthetic pathways are enriched in the microbiome of centenarians.</title>
        <authorList>
            <person name="Sato Y."/>
            <person name="Atarashi K."/>
            <person name="Plichta R.D."/>
            <person name="Arai Y."/>
            <person name="Sasajima S."/>
            <person name="Kearney M.S."/>
            <person name="Suda W."/>
            <person name="Takeshita K."/>
            <person name="Sasaki T."/>
            <person name="Okamoto S."/>
            <person name="Skelly N.A."/>
            <person name="Okamura Y."/>
            <person name="Vlamakis H."/>
            <person name="Li Y."/>
            <person name="Tanoue T."/>
            <person name="Takei H."/>
            <person name="Nittono H."/>
            <person name="Narushima S."/>
            <person name="Irie J."/>
            <person name="Itoh H."/>
            <person name="Moriya K."/>
            <person name="Sugiura Y."/>
            <person name="Suematsu M."/>
            <person name="Moritoki N."/>
            <person name="Shibata S."/>
            <person name="Littman R.D."/>
            <person name="Fischbach A.M."/>
            <person name="Uwamino Y."/>
            <person name="Inoue T."/>
            <person name="Honda A."/>
            <person name="Hattori M."/>
            <person name="Murai T."/>
            <person name="Xavier J.R."/>
            <person name="Hirose N."/>
            <person name="Honda K."/>
        </authorList>
    </citation>
    <scope>NUCLEOTIDE SEQUENCE</scope>
    <source>
        <strain evidence="2">CE91-St7</strain>
    </source>
</reference>
<evidence type="ECO:0000313" key="14">
    <source>
        <dbReference type="Proteomes" id="UP000481616"/>
    </source>
</evidence>
<gene>
    <name evidence="2" type="ORF">CE91St7_00220</name>
    <name evidence="8" type="ORF">DWW04_02470</name>
    <name evidence="9" type="ORF">E1I98_20165</name>
    <name evidence="6" type="ORF">F2Y51_12845</name>
    <name evidence="5" type="ORF">F2Y58_12960</name>
    <name evidence="4" type="ORF">F2Y61_01005</name>
    <name evidence="3" type="ORF">F2Z07_13420</name>
    <name evidence="7" type="ORF">KSU80_01440</name>
</gene>
<proteinExistence type="predicted"/>
<evidence type="ECO:0000256" key="1">
    <source>
        <dbReference type="SAM" id="SignalP"/>
    </source>
</evidence>
<dbReference type="Proteomes" id="UP000283678">
    <property type="component" value="Unassembled WGS sequence"/>
</dbReference>
<evidence type="ECO:0000313" key="11">
    <source>
        <dbReference type="Proteomes" id="UP000294527"/>
    </source>
</evidence>
<dbReference type="EMBL" id="QRZL01000001">
    <property type="protein sequence ID" value="RGV81557.1"/>
    <property type="molecule type" value="Genomic_DNA"/>
</dbReference>
<dbReference type="EMBL" id="SLTU01000002">
    <property type="protein sequence ID" value="TDA73648.1"/>
    <property type="molecule type" value="Genomic_DNA"/>
</dbReference>
<dbReference type="Proteomes" id="UP000441162">
    <property type="component" value="Unassembled WGS sequence"/>
</dbReference>
<evidence type="ECO:0000313" key="5">
    <source>
        <dbReference type="EMBL" id="KAA5397286.1"/>
    </source>
</evidence>
<dbReference type="Proteomes" id="UP000777173">
    <property type="component" value="Unassembled WGS sequence"/>
</dbReference>
<evidence type="ECO:0000313" key="12">
    <source>
        <dbReference type="Proteomes" id="UP000347681"/>
    </source>
</evidence>
<dbReference type="EMBL" id="JAHOAX010000001">
    <property type="protein sequence ID" value="MBV3121855.1"/>
    <property type="molecule type" value="Genomic_DNA"/>
</dbReference>
<dbReference type="Proteomes" id="UP000347681">
    <property type="component" value="Unassembled WGS sequence"/>
</dbReference>
<evidence type="ECO:0000313" key="8">
    <source>
        <dbReference type="EMBL" id="RGV81557.1"/>
    </source>
</evidence>
<evidence type="ECO:0000313" key="15">
    <source>
        <dbReference type="Proteomes" id="UP000481700"/>
    </source>
</evidence>
<evidence type="ECO:0000313" key="10">
    <source>
        <dbReference type="Proteomes" id="UP000283678"/>
    </source>
</evidence>
<accession>A0A076IS26</accession>
<dbReference type="Proteomes" id="UP000294527">
    <property type="component" value="Unassembled WGS sequence"/>
</dbReference>
<comment type="caution">
    <text evidence="5">The sequence shown here is derived from an EMBL/GenBank/DDBJ whole genome shotgun (WGS) entry which is preliminary data.</text>
</comment>
<dbReference type="EMBL" id="VVZA01000010">
    <property type="protein sequence ID" value="KAA5404356.1"/>
    <property type="molecule type" value="Genomic_DNA"/>
</dbReference>
<dbReference type="EMBL" id="VVZB01000001">
    <property type="protein sequence ID" value="KAA5386437.1"/>
    <property type="molecule type" value="Genomic_DNA"/>
</dbReference>
<evidence type="ECO:0000313" key="4">
    <source>
        <dbReference type="EMBL" id="KAA5386437.1"/>
    </source>
</evidence>
<evidence type="ECO:0000313" key="13">
    <source>
        <dbReference type="Proteomes" id="UP000441162"/>
    </source>
</evidence>
<evidence type="ECO:0000313" key="6">
    <source>
        <dbReference type="EMBL" id="KAA5404356.1"/>
    </source>
</evidence>
<dbReference type="KEGG" id="bdo:EL88_15950"/>
<sequence length="328" mass="38323">MKKYFLFLCVFVILSACTNTIGYLPDDEPKKLIVNAMMQTENNDNRIYLHYTGWTATTPVTDGIIHLYINGKLSETITAEDDYYPVKSIFRTGDKVKIEASSENGKYKAKAETRISAPLQIINVDTTYISLRDYNSWVGGKPVYDNYLRLNIQLKQPDIEAENTYYRLEIKQIFYSHKWHDGRDTLSIDTTYNYNYIYDTALTDGKPGHAIDEGFELIQKWNNYFGLFKSCYFKNREYNMTIDLKEDINYIHIDSQKAERYISIRFYSISESEHRYLYAMSSALDFDAENFIYAVPLIPNNIKGGIGIFSIANQVKYKLKEENCQDRY</sequence>
<name>A0A076IS26_9BACT</name>
<dbReference type="Proteomes" id="UP001055104">
    <property type="component" value="Unassembled WGS sequence"/>
</dbReference>
<evidence type="ECO:0000313" key="9">
    <source>
        <dbReference type="EMBL" id="TDA73648.1"/>
    </source>
</evidence>
<dbReference type="EMBL" id="VVZV01000013">
    <property type="protein sequence ID" value="KAA5318642.1"/>
    <property type="molecule type" value="Genomic_DNA"/>
</dbReference>
<dbReference type="Proteomes" id="UP000481616">
    <property type="component" value="Unassembled WGS sequence"/>
</dbReference>
<organism evidence="5 14">
    <name type="scientific">Phocaeicola dorei</name>
    <dbReference type="NCBI Taxonomy" id="357276"/>
    <lineage>
        <taxon>Bacteria</taxon>
        <taxon>Pseudomonadati</taxon>
        <taxon>Bacteroidota</taxon>
        <taxon>Bacteroidia</taxon>
        <taxon>Bacteroidales</taxon>
        <taxon>Bacteroidaceae</taxon>
        <taxon>Phocaeicola</taxon>
    </lineage>
</organism>
<reference evidence="9 11" key="3">
    <citation type="journal article" date="2019" name="Nat. Microbiol.">
        <title>Genomic variation and strain-specific functional adaptation in the human gut microbiome during early life.</title>
        <authorList>
            <person name="Vatanen T."/>
            <person name="Plichta D.R."/>
            <person name="Somani J."/>
            <person name="Munch P.C."/>
            <person name="Arthur T.D."/>
            <person name="Hall A.B."/>
            <person name="Rudolf S."/>
            <person name="Oakeley E.J."/>
            <person name="Ke X."/>
            <person name="Young R.A."/>
            <person name="Haiser H.J."/>
            <person name="Kolde R."/>
            <person name="Yassour M."/>
            <person name="Luopajarvi K."/>
            <person name="Siljander H."/>
            <person name="Virtanen S.M."/>
            <person name="Ilonen J."/>
            <person name="Uibo R."/>
            <person name="Tillmann V."/>
            <person name="Mokurov S."/>
            <person name="Dorshakova N."/>
            <person name="Porter J.A."/>
            <person name="McHardy A.C."/>
            <person name="Lahdesmaki H."/>
            <person name="Vlamakis H."/>
            <person name="Huttenhower C."/>
            <person name="Knip M."/>
            <person name="Xavier R.J."/>
        </authorList>
    </citation>
    <scope>NUCLEOTIDE SEQUENCE [LARGE SCALE GENOMIC DNA]</scope>
    <source>
        <strain evidence="9 11">RJX1047</strain>
    </source>
</reference>
<dbReference type="RefSeq" id="WP_038610649.1">
    <property type="nucleotide sequence ID" value="NZ_BQOA01000001.1"/>
</dbReference>
<evidence type="ECO:0000313" key="3">
    <source>
        <dbReference type="EMBL" id="KAA5318642.1"/>
    </source>
</evidence>